<organism evidence="2 3">
    <name type="scientific">Lentilactobacillus parakefiri</name>
    <dbReference type="NCBI Taxonomy" id="152332"/>
    <lineage>
        <taxon>Bacteria</taxon>
        <taxon>Bacillati</taxon>
        <taxon>Bacillota</taxon>
        <taxon>Bacilli</taxon>
        <taxon>Lactobacillales</taxon>
        <taxon>Lactobacillaceae</taxon>
        <taxon>Lentilactobacillus</taxon>
    </lineage>
</organism>
<dbReference type="GO" id="GO:1902604">
    <property type="term" value="P:p-aminobenzoyl-glutamate transmembrane transport"/>
    <property type="evidence" value="ECO:0007669"/>
    <property type="project" value="InterPro"/>
</dbReference>
<keyword evidence="1" id="KW-0472">Membrane</keyword>
<accession>A0A269XGX7</accession>
<protein>
    <submittedName>
        <fullName evidence="2">Aminobenzoyl-glutamate transporter</fullName>
    </submittedName>
</protein>
<feature type="transmembrane region" description="Helical" evidence="1">
    <location>
        <begin position="23"/>
        <end position="45"/>
    </location>
</feature>
<dbReference type="PANTHER" id="PTHR30282">
    <property type="entry name" value="P-AMINOBENZOYL GLUTAMATE TRANSPORTER"/>
    <property type="match status" value="1"/>
</dbReference>
<feature type="transmembrane region" description="Helical" evidence="1">
    <location>
        <begin position="66"/>
        <end position="83"/>
    </location>
</feature>
<dbReference type="AlphaFoldDB" id="A0A269XGX7"/>
<keyword evidence="1" id="KW-1133">Transmembrane helix</keyword>
<evidence type="ECO:0000313" key="3">
    <source>
        <dbReference type="Proteomes" id="UP000216802"/>
    </source>
</evidence>
<dbReference type="EMBL" id="NCXI01000320">
    <property type="protein sequence ID" value="PAK72530.1"/>
    <property type="molecule type" value="Genomic_DNA"/>
</dbReference>
<dbReference type="GO" id="GO:0015558">
    <property type="term" value="F:secondary active p-aminobenzoyl-glutamate transmembrane transporter activity"/>
    <property type="evidence" value="ECO:0007669"/>
    <property type="project" value="InterPro"/>
</dbReference>
<name>A0A269XGX7_9LACO</name>
<dbReference type="RefSeq" id="WP_179286997.1">
    <property type="nucleotide sequence ID" value="NZ_NCXI01000320.1"/>
</dbReference>
<gene>
    <name evidence="2" type="ORF">B8W98_12515</name>
</gene>
<sequence length="114" mass="11959">CAIPEHSFLRNAKTGSLLDDAPLINGVGLIILVVFLVPGTIYGVLSGEIKNTKDLGSMIADSLGSMGSFIVIVFFAAQLLAFLEWSNLGVIAAVKGAKLLQHQNGIVLIIGIII</sequence>
<dbReference type="InterPro" id="IPR004697">
    <property type="entry name" value="AbgT"/>
</dbReference>
<comment type="caution">
    <text evidence="2">The sequence shown here is derived from an EMBL/GenBank/DDBJ whole genome shotgun (WGS) entry which is preliminary data.</text>
</comment>
<proteinExistence type="predicted"/>
<dbReference type="PANTHER" id="PTHR30282:SF0">
    <property type="entry name" value="P-AMINOBENZOYL-GLUTAMATE TRANSPORT PROTEIN"/>
    <property type="match status" value="1"/>
</dbReference>
<keyword evidence="1" id="KW-0812">Transmembrane</keyword>
<feature type="non-terminal residue" evidence="2">
    <location>
        <position position="114"/>
    </location>
</feature>
<evidence type="ECO:0000256" key="1">
    <source>
        <dbReference type="SAM" id="Phobius"/>
    </source>
</evidence>
<dbReference type="Proteomes" id="UP000216802">
    <property type="component" value="Unassembled WGS sequence"/>
</dbReference>
<feature type="non-terminal residue" evidence="2">
    <location>
        <position position="1"/>
    </location>
</feature>
<dbReference type="Pfam" id="PF03806">
    <property type="entry name" value="ABG_transport"/>
    <property type="match status" value="1"/>
</dbReference>
<reference evidence="2 3" key="1">
    <citation type="submission" date="2017-04" db="EMBL/GenBank/DDBJ databases">
        <title>Kefir bacterial isolates.</title>
        <authorList>
            <person name="Kim Y."/>
            <person name="Blasche S."/>
            <person name="Patil K.R."/>
        </authorList>
    </citation>
    <scope>NUCLEOTIDE SEQUENCE [LARGE SCALE GENOMIC DNA]</scope>
    <source>
        <strain evidence="2 3">OG2</strain>
    </source>
</reference>
<evidence type="ECO:0000313" key="2">
    <source>
        <dbReference type="EMBL" id="PAK72530.1"/>
    </source>
</evidence>